<dbReference type="AlphaFoldDB" id="K7NB92"/>
<keyword evidence="5" id="KW-0813">Transport</keyword>
<dbReference type="GO" id="GO:0031966">
    <property type="term" value="C:mitochondrial membrane"/>
    <property type="evidence" value="ECO:0007669"/>
    <property type="project" value="UniProtKB-SubCell"/>
</dbReference>
<evidence type="ECO:0000256" key="6">
    <source>
        <dbReference type="ARBA" id="ARBA00022660"/>
    </source>
</evidence>
<keyword evidence="7 16" id="KW-0812">Transmembrane</keyword>
<evidence type="ECO:0000256" key="13">
    <source>
        <dbReference type="ARBA" id="ARBA00023136"/>
    </source>
</evidence>
<dbReference type="EC" id="7.1.1.2" evidence="3"/>
<evidence type="ECO:0000256" key="3">
    <source>
        <dbReference type="ARBA" id="ARBA00012944"/>
    </source>
</evidence>
<keyword evidence="9" id="KW-0249">Electron transport</keyword>
<protein>
    <recommendedName>
        <fullName evidence="4">NADH-ubiquinone oxidoreductase chain 6</fullName>
        <ecNumber evidence="3">7.1.1.2</ecNumber>
    </recommendedName>
    <alternativeName>
        <fullName evidence="14">NADH dehydrogenase subunit 6</fullName>
    </alternativeName>
</protein>
<evidence type="ECO:0000256" key="12">
    <source>
        <dbReference type="ARBA" id="ARBA00023128"/>
    </source>
</evidence>
<comment type="catalytic activity">
    <reaction evidence="15">
        <text>a ubiquinone + NADH + 5 H(+)(in) = a ubiquinol + NAD(+) + 4 H(+)(out)</text>
        <dbReference type="Rhea" id="RHEA:29091"/>
        <dbReference type="Rhea" id="RHEA-COMP:9565"/>
        <dbReference type="Rhea" id="RHEA-COMP:9566"/>
        <dbReference type="ChEBI" id="CHEBI:15378"/>
        <dbReference type="ChEBI" id="CHEBI:16389"/>
        <dbReference type="ChEBI" id="CHEBI:17976"/>
        <dbReference type="ChEBI" id="CHEBI:57540"/>
        <dbReference type="ChEBI" id="CHEBI:57945"/>
        <dbReference type="EC" id="7.1.1.2"/>
    </reaction>
</comment>
<comment type="similarity">
    <text evidence="2">Belongs to the complex I subunit 6 family.</text>
</comment>
<dbReference type="EMBL" id="JF927831">
    <property type="protein sequence ID" value="AEH21223.1"/>
    <property type="molecule type" value="Genomic_DNA"/>
</dbReference>
<feature type="transmembrane region" description="Helical" evidence="16">
    <location>
        <begin position="80"/>
        <end position="98"/>
    </location>
</feature>
<comment type="subcellular location">
    <subcellularLocation>
        <location evidence="1">Mitochondrion membrane</location>
        <topology evidence="1">Multi-pass membrane protein</topology>
    </subcellularLocation>
</comment>
<evidence type="ECO:0000256" key="9">
    <source>
        <dbReference type="ARBA" id="ARBA00022982"/>
    </source>
</evidence>
<accession>K7NB92</accession>
<reference evidence="17" key="1">
    <citation type="journal article" date="2012" name="PLoS ONE">
        <title>Comparative mitogenomic analysis of damsel bugs representing three tribes in the family Nabidae (Insecta: Hemiptera).</title>
        <authorList>
            <person name="Li H."/>
            <person name="Liu H.Y."/>
            <person name="Song F."/>
            <person name="Shi A.M."/>
            <person name="Zhou X.G."/>
            <person name="Cai W.Z."/>
        </authorList>
    </citation>
    <scope>NUCLEOTIDE SEQUENCE</scope>
</reference>
<dbReference type="PANTHER" id="PTHR11435:SF1">
    <property type="entry name" value="NADH-UBIQUINONE OXIDOREDUCTASE CHAIN 6"/>
    <property type="match status" value="1"/>
</dbReference>
<evidence type="ECO:0000256" key="15">
    <source>
        <dbReference type="ARBA" id="ARBA00049551"/>
    </source>
</evidence>
<sequence>MIMMMIMMMISMLFPLMKHPLSMGFLLIIQTMMTALITGIMYNNSFFMSYILFITMMSGALVLFIYMASVASNEKFKSSMTMLIFVMMWMLLIIIIMYNNDDEIIINMNQYNTSQLFMNYNQSIIMNKMFNTQFMMITIMLVIYLLFTMISVTFMVNVFEGPMRKKS</sequence>
<keyword evidence="11" id="KW-0520">NAD</keyword>
<evidence type="ECO:0000256" key="2">
    <source>
        <dbReference type="ARBA" id="ARBA00005698"/>
    </source>
</evidence>
<evidence type="ECO:0000256" key="4">
    <source>
        <dbReference type="ARBA" id="ARBA00021095"/>
    </source>
</evidence>
<keyword evidence="10 16" id="KW-1133">Transmembrane helix</keyword>
<evidence type="ECO:0000256" key="5">
    <source>
        <dbReference type="ARBA" id="ARBA00022448"/>
    </source>
</evidence>
<evidence type="ECO:0000256" key="10">
    <source>
        <dbReference type="ARBA" id="ARBA00022989"/>
    </source>
</evidence>
<feature type="transmembrane region" description="Helical" evidence="16">
    <location>
        <begin position="47"/>
        <end position="68"/>
    </location>
</feature>
<organism evidence="17">
    <name type="scientific">Himacerus apterus</name>
    <dbReference type="NCBI Taxonomy" id="347976"/>
    <lineage>
        <taxon>Eukaryota</taxon>
        <taxon>Metazoa</taxon>
        <taxon>Ecdysozoa</taxon>
        <taxon>Arthropoda</taxon>
        <taxon>Hexapoda</taxon>
        <taxon>Insecta</taxon>
        <taxon>Pterygota</taxon>
        <taxon>Neoptera</taxon>
        <taxon>Paraneoptera</taxon>
        <taxon>Hemiptera</taxon>
        <taxon>Heteroptera</taxon>
        <taxon>Panheteroptera</taxon>
        <taxon>Cimicomorpha</taxon>
        <taxon>Nabidae</taxon>
        <taxon>Nabinae</taxon>
        <taxon>Himacerus</taxon>
        <taxon>Himacerus</taxon>
    </lineage>
</organism>
<geneLocation type="mitochondrion" evidence="17"/>
<evidence type="ECO:0000313" key="17">
    <source>
        <dbReference type="EMBL" id="AEH21223.1"/>
    </source>
</evidence>
<keyword evidence="13 16" id="KW-0472">Membrane</keyword>
<name>K7NB92_9HEMI</name>
<evidence type="ECO:0000256" key="14">
    <source>
        <dbReference type="ARBA" id="ARBA00031019"/>
    </source>
</evidence>
<keyword evidence="6" id="KW-0679">Respiratory chain</keyword>
<dbReference type="InterPro" id="IPR050269">
    <property type="entry name" value="ComplexI_Subunit6"/>
</dbReference>
<evidence type="ECO:0000256" key="16">
    <source>
        <dbReference type="SAM" id="Phobius"/>
    </source>
</evidence>
<evidence type="ECO:0000256" key="11">
    <source>
        <dbReference type="ARBA" id="ARBA00023027"/>
    </source>
</evidence>
<dbReference type="PANTHER" id="PTHR11435">
    <property type="entry name" value="NADH UBIQUINONE OXIDOREDUCTASE SUBUNIT ND6"/>
    <property type="match status" value="1"/>
</dbReference>
<evidence type="ECO:0000256" key="1">
    <source>
        <dbReference type="ARBA" id="ARBA00004225"/>
    </source>
</evidence>
<dbReference type="GO" id="GO:0008137">
    <property type="term" value="F:NADH dehydrogenase (ubiquinone) activity"/>
    <property type="evidence" value="ECO:0007669"/>
    <property type="project" value="UniProtKB-EC"/>
</dbReference>
<gene>
    <name evidence="17" type="primary">ND6</name>
</gene>
<evidence type="ECO:0000256" key="7">
    <source>
        <dbReference type="ARBA" id="ARBA00022692"/>
    </source>
</evidence>
<keyword evidence="12 17" id="KW-0496">Mitochondrion</keyword>
<feature type="transmembrane region" description="Helical" evidence="16">
    <location>
        <begin position="134"/>
        <end position="159"/>
    </location>
</feature>
<evidence type="ECO:0000256" key="8">
    <source>
        <dbReference type="ARBA" id="ARBA00022967"/>
    </source>
</evidence>
<proteinExistence type="inferred from homology"/>
<keyword evidence="8" id="KW-1278">Translocase</keyword>